<name>K8WD46_9GAMM</name>
<keyword evidence="1" id="KW-1133">Transmembrane helix</keyword>
<reference evidence="2 3" key="1">
    <citation type="journal article" date="2012" name="BMC Genomics">
        <title>Comparative genomics of bacteria in the genus Providencia isolated from wild Drosophila melanogaster.</title>
        <authorList>
            <person name="Galac M.R."/>
            <person name="Lazzaro B.P."/>
        </authorList>
    </citation>
    <scope>NUCLEOTIDE SEQUENCE [LARGE SCALE GENOMIC DNA]</scope>
    <source>
        <strain evidence="2 3">DSM 19967</strain>
    </source>
</reference>
<organism evidence="2 3">
    <name type="scientific">Providencia sneebia DSM 19967</name>
    <dbReference type="NCBI Taxonomy" id="1141660"/>
    <lineage>
        <taxon>Bacteria</taxon>
        <taxon>Pseudomonadati</taxon>
        <taxon>Pseudomonadota</taxon>
        <taxon>Gammaproteobacteria</taxon>
        <taxon>Enterobacterales</taxon>
        <taxon>Morganellaceae</taxon>
        <taxon>Providencia</taxon>
    </lineage>
</organism>
<protein>
    <recommendedName>
        <fullName evidence="4">Abi family protein</fullName>
    </recommendedName>
</protein>
<keyword evidence="1" id="KW-0472">Membrane</keyword>
<dbReference type="EMBL" id="AKKN01000007">
    <property type="protein sequence ID" value="EKT58479.1"/>
    <property type="molecule type" value="Genomic_DNA"/>
</dbReference>
<sequence>MPLITSTQNGEIWFAIRLGLSFIYYLITFHAAMHPLKPHLTYLDQIKKLEKRGMSFEDLPPEQAVKKIMNIGYYRLSGYWYPFRKLKLIPPAAPHEARREEAFLAGTTFTKVYAHYLFDVKLRSSIFYGIERIETYLKAKIAYELGKVSPTAYKDKNIIQYRHRYRHDTWLEKLDSLIERNSDKDCIRWNLDKYGDIPIWAIVDIWDFGTMSRFYGMLEDKYKHQICKSLGFLKPNSANVRDGLKTALEHLNTVRNRCAHHARLWNTDFSDSKISIDVLDNIDLAASRLSPQSPELSRMAGIIFLIWSLTKRISCNSTWLASVNDHLEKHQGIIPFNSMGFDNNNISGLKNLLDKEEEQSAQS</sequence>
<accession>K8WD46</accession>
<gene>
    <name evidence="2" type="ORF">OO7_07154</name>
</gene>
<dbReference type="InterPro" id="IPR011664">
    <property type="entry name" value="Abi_system_AbiD/AbiF-like"/>
</dbReference>
<dbReference type="HOGENOM" id="CLU_044962_2_2_6"/>
<dbReference type="PATRIC" id="fig|1141660.3.peg.1434"/>
<evidence type="ECO:0008006" key="4">
    <source>
        <dbReference type="Google" id="ProtNLM"/>
    </source>
</evidence>
<comment type="caution">
    <text evidence="2">The sequence shown here is derived from an EMBL/GenBank/DDBJ whole genome shotgun (WGS) entry which is preliminary data.</text>
</comment>
<dbReference type="Proteomes" id="UP000010290">
    <property type="component" value="Chromosome"/>
</dbReference>
<dbReference type="AlphaFoldDB" id="K8WD46"/>
<keyword evidence="3" id="KW-1185">Reference proteome</keyword>
<dbReference type="Pfam" id="PF07751">
    <property type="entry name" value="Abi_2"/>
    <property type="match status" value="1"/>
</dbReference>
<keyword evidence="1" id="KW-0812">Transmembrane</keyword>
<evidence type="ECO:0000313" key="3">
    <source>
        <dbReference type="Proteomes" id="UP000010290"/>
    </source>
</evidence>
<proteinExistence type="predicted"/>
<feature type="transmembrane region" description="Helical" evidence="1">
    <location>
        <begin position="12"/>
        <end position="33"/>
    </location>
</feature>
<evidence type="ECO:0000313" key="2">
    <source>
        <dbReference type="EMBL" id="EKT58479.1"/>
    </source>
</evidence>
<evidence type="ECO:0000256" key="1">
    <source>
        <dbReference type="SAM" id="Phobius"/>
    </source>
</evidence>